<evidence type="ECO:0000256" key="1">
    <source>
        <dbReference type="ARBA" id="ARBA00012452"/>
    </source>
</evidence>
<dbReference type="GO" id="GO:0033355">
    <property type="term" value="P:ascorbate glutathione cycle"/>
    <property type="evidence" value="ECO:0000318"/>
    <property type="project" value="GO_Central"/>
</dbReference>
<dbReference type="PANTHER" id="PTHR44420">
    <property type="entry name" value="GLUTATHIONE S-TRANSFERASE DHAR2-RELATED"/>
    <property type="match status" value="1"/>
</dbReference>
<name>A0A2K2ARZ4_POPTR</name>
<keyword evidence="2" id="KW-0808">Transferase</keyword>
<organism evidence="4 5">
    <name type="scientific">Populus trichocarpa</name>
    <name type="common">Western balsam poplar</name>
    <name type="synonym">Populus balsamifera subsp. trichocarpa</name>
    <dbReference type="NCBI Taxonomy" id="3694"/>
    <lineage>
        <taxon>Eukaryota</taxon>
        <taxon>Viridiplantae</taxon>
        <taxon>Streptophyta</taxon>
        <taxon>Embryophyta</taxon>
        <taxon>Tracheophyta</taxon>
        <taxon>Spermatophyta</taxon>
        <taxon>Magnoliopsida</taxon>
        <taxon>eudicotyledons</taxon>
        <taxon>Gunneridae</taxon>
        <taxon>Pentapetalae</taxon>
        <taxon>rosids</taxon>
        <taxon>fabids</taxon>
        <taxon>Malpighiales</taxon>
        <taxon>Salicaceae</taxon>
        <taxon>Saliceae</taxon>
        <taxon>Populus</taxon>
    </lineage>
</organism>
<dbReference type="PANTHER" id="PTHR44420:SF1">
    <property type="entry name" value="GLUTATHIONE S-TRANSFERASE DHAR3, CHLOROPLASTIC"/>
    <property type="match status" value="1"/>
</dbReference>
<dbReference type="InParanoid" id="A0A2K2ARZ4"/>
<dbReference type="InterPro" id="IPR044627">
    <property type="entry name" value="DHAR1/2/3/4"/>
</dbReference>
<dbReference type="Gene3D" id="1.20.1050.10">
    <property type="match status" value="1"/>
</dbReference>
<evidence type="ECO:0000256" key="3">
    <source>
        <dbReference type="ARBA" id="ARBA00047960"/>
    </source>
</evidence>
<evidence type="ECO:0000256" key="2">
    <source>
        <dbReference type="ARBA" id="ARBA00022679"/>
    </source>
</evidence>
<keyword evidence="5" id="KW-1185">Reference proteome</keyword>
<proteinExistence type="predicted"/>
<dbReference type="GO" id="GO:0004364">
    <property type="term" value="F:glutathione transferase activity"/>
    <property type="evidence" value="ECO:0007669"/>
    <property type="project" value="UniProtKB-EC"/>
</dbReference>
<reference evidence="4 5" key="1">
    <citation type="journal article" date="2006" name="Science">
        <title>The genome of black cottonwood, Populus trichocarpa (Torr. &amp; Gray).</title>
        <authorList>
            <person name="Tuskan G.A."/>
            <person name="Difazio S."/>
            <person name="Jansson S."/>
            <person name="Bohlmann J."/>
            <person name="Grigoriev I."/>
            <person name="Hellsten U."/>
            <person name="Putnam N."/>
            <person name="Ralph S."/>
            <person name="Rombauts S."/>
            <person name="Salamov A."/>
            <person name="Schein J."/>
            <person name="Sterck L."/>
            <person name="Aerts A."/>
            <person name="Bhalerao R.R."/>
            <person name="Bhalerao R.P."/>
            <person name="Blaudez D."/>
            <person name="Boerjan W."/>
            <person name="Brun A."/>
            <person name="Brunner A."/>
            <person name="Busov V."/>
            <person name="Campbell M."/>
            <person name="Carlson J."/>
            <person name="Chalot M."/>
            <person name="Chapman J."/>
            <person name="Chen G.L."/>
            <person name="Cooper D."/>
            <person name="Coutinho P.M."/>
            <person name="Couturier J."/>
            <person name="Covert S."/>
            <person name="Cronk Q."/>
            <person name="Cunningham R."/>
            <person name="Davis J."/>
            <person name="Degroeve S."/>
            <person name="Dejardin A."/>
            <person name="Depamphilis C."/>
            <person name="Detter J."/>
            <person name="Dirks B."/>
            <person name="Dubchak I."/>
            <person name="Duplessis S."/>
            <person name="Ehlting J."/>
            <person name="Ellis B."/>
            <person name="Gendler K."/>
            <person name="Goodstein D."/>
            <person name="Gribskov M."/>
            <person name="Grimwood J."/>
            <person name="Groover A."/>
            <person name="Gunter L."/>
            <person name="Hamberger B."/>
            <person name="Heinze B."/>
            <person name="Helariutta Y."/>
            <person name="Henrissat B."/>
            <person name="Holligan D."/>
            <person name="Holt R."/>
            <person name="Huang W."/>
            <person name="Islam-Faridi N."/>
            <person name="Jones S."/>
            <person name="Jones-Rhoades M."/>
            <person name="Jorgensen R."/>
            <person name="Joshi C."/>
            <person name="Kangasjarvi J."/>
            <person name="Karlsson J."/>
            <person name="Kelleher C."/>
            <person name="Kirkpatrick R."/>
            <person name="Kirst M."/>
            <person name="Kohler A."/>
            <person name="Kalluri U."/>
            <person name="Larimer F."/>
            <person name="Leebens-Mack J."/>
            <person name="Leple J.C."/>
            <person name="Locascio P."/>
            <person name="Lou Y."/>
            <person name="Lucas S."/>
            <person name="Martin F."/>
            <person name="Montanini B."/>
            <person name="Napoli C."/>
            <person name="Nelson D.R."/>
            <person name="Nelson C."/>
            <person name="Nieminen K."/>
            <person name="Nilsson O."/>
            <person name="Pereda V."/>
            <person name="Peter G."/>
            <person name="Philippe R."/>
            <person name="Pilate G."/>
            <person name="Poliakov A."/>
            <person name="Razumovskaya J."/>
            <person name="Richardson P."/>
            <person name="Rinaldi C."/>
            <person name="Ritland K."/>
            <person name="Rouze P."/>
            <person name="Ryaboy D."/>
            <person name="Schmutz J."/>
            <person name="Schrader J."/>
            <person name="Segerman B."/>
            <person name="Shin H."/>
            <person name="Siddiqui A."/>
            <person name="Sterky F."/>
            <person name="Terry A."/>
            <person name="Tsai C.J."/>
            <person name="Uberbacher E."/>
            <person name="Unneberg P."/>
            <person name="Vahala J."/>
            <person name="Wall K."/>
            <person name="Wessler S."/>
            <person name="Yang G."/>
            <person name="Yin T."/>
            <person name="Douglas C."/>
            <person name="Marra M."/>
            <person name="Sandberg G."/>
            <person name="Van de Peer Y."/>
            <person name="Rokhsar D."/>
        </authorList>
    </citation>
    <scope>NUCLEOTIDE SEQUENCE [LARGE SCALE GENOMIC DNA]</scope>
    <source>
        <strain evidence="5">cv. Nisqually</strain>
    </source>
</reference>
<dbReference type="InterPro" id="IPR036282">
    <property type="entry name" value="Glutathione-S-Trfase_C_sf"/>
</dbReference>
<dbReference type="Proteomes" id="UP000006729">
    <property type="component" value="Chromosome 4"/>
</dbReference>
<dbReference type="GO" id="GO:0045174">
    <property type="term" value="F:glutathione dehydrogenase (ascorbate) activity"/>
    <property type="evidence" value="ECO:0000318"/>
    <property type="project" value="GO_Central"/>
</dbReference>
<dbReference type="EMBL" id="CM009293">
    <property type="protein sequence ID" value="PNT40303.1"/>
    <property type="molecule type" value="Genomic_DNA"/>
</dbReference>
<dbReference type="AlphaFoldDB" id="A0A2K2ARZ4"/>
<sequence length="103" mass="11515">MQYCSKIFSTFIVSLKSKDPNDGTEQALLNELSAFNDHIKGGFCQKVSAADMALGPKLYHLEIALGHCKNWLVPESLPHVKSHMKVSLLLHKRTCFAANECRL</sequence>
<dbReference type="EC" id="2.5.1.18" evidence="1"/>
<evidence type="ECO:0000313" key="4">
    <source>
        <dbReference type="EMBL" id="PNT40303.1"/>
    </source>
</evidence>
<accession>A0A2K2ARZ4</accession>
<gene>
    <name evidence="4" type="ORF">POPTR_004G089900</name>
</gene>
<dbReference type="STRING" id="3694.A0A2K2ARZ4"/>
<evidence type="ECO:0000313" key="5">
    <source>
        <dbReference type="Proteomes" id="UP000006729"/>
    </source>
</evidence>
<comment type="catalytic activity">
    <reaction evidence="3">
        <text>RX + glutathione = an S-substituted glutathione + a halide anion + H(+)</text>
        <dbReference type="Rhea" id="RHEA:16437"/>
        <dbReference type="ChEBI" id="CHEBI:15378"/>
        <dbReference type="ChEBI" id="CHEBI:16042"/>
        <dbReference type="ChEBI" id="CHEBI:17792"/>
        <dbReference type="ChEBI" id="CHEBI:57925"/>
        <dbReference type="ChEBI" id="CHEBI:90779"/>
        <dbReference type="EC" id="2.5.1.18"/>
    </reaction>
</comment>
<protein>
    <recommendedName>
        <fullName evidence="1">glutathione transferase</fullName>
        <ecNumber evidence="1">2.5.1.18</ecNumber>
    </recommendedName>
</protein>
<dbReference type="SUPFAM" id="SSF47616">
    <property type="entry name" value="GST C-terminal domain-like"/>
    <property type="match status" value="1"/>
</dbReference>